<feature type="compositionally biased region" description="Basic and acidic residues" evidence="1">
    <location>
        <begin position="72"/>
        <end position="85"/>
    </location>
</feature>
<comment type="caution">
    <text evidence="2">The sequence shown here is derived from an EMBL/GenBank/DDBJ whole genome shotgun (WGS) entry which is preliminary data.</text>
</comment>
<protein>
    <submittedName>
        <fullName evidence="2">Uncharacterized protein</fullName>
    </submittedName>
</protein>
<reference evidence="2 3" key="1">
    <citation type="journal article" date="2023" name="Plants (Basel)">
        <title>Bridging the Gap: Combining Genomics and Transcriptomics Approaches to Understand Stylosanthes scabra, an Orphan Legume from the Brazilian Caatinga.</title>
        <authorList>
            <person name="Ferreira-Neto J.R.C."/>
            <person name="da Silva M.D."/>
            <person name="Binneck E."/>
            <person name="de Melo N.F."/>
            <person name="da Silva R.H."/>
            <person name="de Melo A.L.T.M."/>
            <person name="Pandolfi V."/>
            <person name="Bustamante F.O."/>
            <person name="Brasileiro-Vidal A.C."/>
            <person name="Benko-Iseppon A.M."/>
        </authorList>
    </citation>
    <scope>NUCLEOTIDE SEQUENCE [LARGE SCALE GENOMIC DNA]</scope>
    <source>
        <tissue evidence="2">Leaves</tissue>
    </source>
</reference>
<feature type="region of interest" description="Disordered" evidence="1">
    <location>
        <begin position="72"/>
        <end position="132"/>
    </location>
</feature>
<organism evidence="2 3">
    <name type="scientific">Stylosanthes scabra</name>
    <dbReference type="NCBI Taxonomy" id="79078"/>
    <lineage>
        <taxon>Eukaryota</taxon>
        <taxon>Viridiplantae</taxon>
        <taxon>Streptophyta</taxon>
        <taxon>Embryophyta</taxon>
        <taxon>Tracheophyta</taxon>
        <taxon>Spermatophyta</taxon>
        <taxon>Magnoliopsida</taxon>
        <taxon>eudicotyledons</taxon>
        <taxon>Gunneridae</taxon>
        <taxon>Pentapetalae</taxon>
        <taxon>rosids</taxon>
        <taxon>fabids</taxon>
        <taxon>Fabales</taxon>
        <taxon>Fabaceae</taxon>
        <taxon>Papilionoideae</taxon>
        <taxon>50 kb inversion clade</taxon>
        <taxon>dalbergioids sensu lato</taxon>
        <taxon>Dalbergieae</taxon>
        <taxon>Pterocarpus clade</taxon>
        <taxon>Stylosanthes</taxon>
    </lineage>
</organism>
<dbReference type="Proteomes" id="UP001341840">
    <property type="component" value="Unassembled WGS sequence"/>
</dbReference>
<evidence type="ECO:0000256" key="1">
    <source>
        <dbReference type="SAM" id="MobiDB-lite"/>
    </source>
</evidence>
<evidence type="ECO:0000313" key="2">
    <source>
        <dbReference type="EMBL" id="MED6152858.1"/>
    </source>
</evidence>
<name>A0ABU6TXZ1_9FABA</name>
<gene>
    <name evidence="2" type="ORF">PIB30_096063</name>
</gene>
<accession>A0ABU6TXZ1</accession>
<keyword evidence="3" id="KW-1185">Reference proteome</keyword>
<sequence>MENTVGNQRKNVILRHGWTELQNLRRIRVVNENSDGKNWRETNFWWREIFCRSGRRKIRRKLGRWKRTIPLKDELGTAAHRREDGSTTVDDDDAKKGGQRRRGPPSPSASLSVSPTPNCDREKEETAASGAMSTVTDTTIAAAGVFTAAAGLLRLEPPPPLLQLPFMKKTG</sequence>
<feature type="compositionally biased region" description="Low complexity" evidence="1">
    <location>
        <begin position="108"/>
        <end position="117"/>
    </location>
</feature>
<dbReference type="EMBL" id="JASCZI010092865">
    <property type="protein sequence ID" value="MED6152858.1"/>
    <property type="molecule type" value="Genomic_DNA"/>
</dbReference>
<proteinExistence type="predicted"/>
<evidence type="ECO:0000313" key="3">
    <source>
        <dbReference type="Proteomes" id="UP001341840"/>
    </source>
</evidence>